<evidence type="ECO:0000256" key="9">
    <source>
        <dbReference type="ARBA" id="ARBA00022842"/>
    </source>
</evidence>
<keyword evidence="11" id="KW-0449">Lipoprotein</keyword>
<evidence type="ECO:0000256" key="7">
    <source>
        <dbReference type="ARBA" id="ARBA00022723"/>
    </source>
</evidence>
<dbReference type="PANTHER" id="PTHR30040">
    <property type="entry name" value="THIAMINE BIOSYNTHESIS LIPOPROTEIN APBE"/>
    <property type="match status" value="1"/>
</dbReference>
<gene>
    <name evidence="12" type="ORF">E6P07_02615</name>
</gene>
<keyword evidence="13" id="KW-1185">Reference proteome</keyword>
<comment type="subcellular location">
    <subcellularLocation>
        <location evidence="11">Cell inner membrane</location>
        <topology evidence="11">Lipid-anchor</topology>
        <orientation evidence="11">Periplasmic side</orientation>
    </subcellularLocation>
</comment>
<dbReference type="PANTHER" id="PTHR30040:SF2">
    <property type="entry name" value="FAD:PROTEIN FMN TRANSFERASE"/>
    <property type="match status" value="1"/>
</dbReference>
<dbReference type="GO" id="GO:0046872">
    <property type="term" value="F:metal ion binding"/>
    <property type="evidence" value="ECO:0007669"/>
    <property type="project" value="UniProtKB-UniRule"/>
</dbReference>
<dbReference type="InterPro" id="IPR024932">
    <property type="entry name" value="ApbE"/>
</dbReference>
<keyword evidence="8 11" id="KW-0274">FAD</keyword>
<accession>A0A6I6EI37</accession>
<keyword evidence="9 11" id="KW-0460">Magnesium</keyword>
<name>A0A6I6EI37_THETI</name>
<proteinExistence type="inferred from homology"/>
<dbReference type="GO" id="GO:0016740">
    <property type="term" value="F:transferase activity"/>
    <property type="evidence" value="ECO:0007669"/>
    <property type="project" value="UniProtKB-UniRule"/>
</dbReference>
<dbReference type="EMBL" id="CP039268">
    <property type="protein sequence ID" value="QGU33940.1"/>
    <property type="molecule type" value="Genomic_DNA"/>
</dbReference>
<evidence type="ECO:0000313" key="12">
    <source>
        <dbReference type="EMBL" id="QGU33940.1"/>
    </source>
</evidence>
<evidence type="ECO:0000256" key="2">
    <source>
        <dbReference type="ARBA" id="ARBA00008282"/>
    </source>
</evidence>
<dbReference type="InterPro" id="IPR003374">
    <property type="entry name" value="ApbE-like_sf"/>
</dbReference>
<dbReference type="AlphaFoldDB" id="A0A6I6EI37"/>
<dbReference type="SUPFAM" id="SSF143631">
    <property type="entry name" value="ApbE-like"/>
    <property type="match status" value="1"/>
</dbReference>
<dbReference type="GO" id="GO:0005886">
    <property type="term" value="C:plasma membrane"/>
    <property type="evidence" value="ECO:0007669"/>
    <property type="project" value="UniProtKB-SubCell"/>
</dbReference>
<dbReference type="EC" id="2.7.1.180" evidence="3 11"/>
<keyword evidence="7 11" id="KW-0479">Metal-binding</keyword>
<evidence type="ECO:0000256" key="8">
    <source>
        <dbReference type="ARBA" id="ARBA00022827"/>
    </source>
</evidence>
<evidence type="ECO:0000313" key="13">
    <source>
        <dbReference type="Proteomes" id="UP000426424"/>
    </source>
</evidence>
<protein>
    <recommendedName>
        <fullName evidence="4 11">FAD:protein FMN transferase</fullName>
        <ecNumber evidence="3 11">2.7.1.180</ecNumber>
    </recommendedName>
</protein>
<evidence type="ECO:0000256" key="1">
    <source>
        <dbReference type="ARBA" id="ARBA00001946"/>
    </source>
</evidence>
<dbReference type="KEGG" id="ttp:E6P07_02615"/>
<dbReference type="Gene3D" id="3.10.520.10">
    <property type="entry name" value="ApbE-like domains"/>
    <property type="match status" value="1"/>
</dbReference>
<evidence type="ECO:0000256" key="10">
    <source>
        <dbReference type="ARBA" id="ARBA00048540"/>
    </source>
</evidence>
<comment type="cofactor">
    <cofactor evidence="1 11">
        <name>Mg(2+)</name>
        <dbReference type="ChEBI" id="CHEBI:18420"/>
    </cofactor>
</comment>
<dbReference type="PROSITE" id="PS51257">
    <property type="entry name" value="PROKAR_LIPOPROTEIN"/>
    <property type="match status" value="1"/>
</dbReference>
<evidence type="ECO:0000256" key="3">
    <source>
        <dbReference type="ARBA" id="ARBA00011955"/>
    </source>
</evidence>
<dbReference type="Proteomes" id="UP000426424">
    <property type="component" value="Chromosome"/>
</dbReference>
<keyword evidence="11" id="KW-0997">Cell inner membrane</keyword>
<comment type="function">
    <text evidence="11">Flavin transferase that catalyzes the transfer of the FMN moiety of FAD and its covalent binding to the hydroxyl group of a threonine residue in a target flavoprotein.</text>
</comment>
<sequence>MGFRLSPSSLVRPARALPLLLVLSVALVACRDKTPVMLSHFTAFETQVDVSLVALTRDQAERAAALVAQDFAYLERDWASDGEAMDRVNRLLAQGEPFVPPPSVLRLVRLGQRLEIESEGLVSLGLGRLMRPWEGDTATTASRHPPGRERISAPVASAPSMAAIEIEGLTLCGRDPALSLDLSPVARSQAIDLAIQHLKDLGVRNALIQAGGELRAIGERSGQPWRVPVLHPSGSAVLAIVSLRGDEALATLAEQGHAFTDQGRSDHAILDPRTGLPATGARSVTVLSTEATHAATAARALFIAGAKDWRRLAARLGVRQVLLVDAEGRLHLTPSLAERLERLDVEAPIEIVEPEWPTPAGLDDRPS</sequence>
<keyword evidence="6 11" id="KW-0808">Transferase</keyword>
<evidence type="ECO:0000256" key="6">
    <source>
        <dbReference type="ARBA" id="ARBA00022679"/>
    </source>
</evidence>
<comment type="catalytic activity">
    <reaction evidence="10 11">
        <text>L-threonyl-[protein] + FAD = FMN-L-threonyl-[protein] + AMP + H(+)</text>
        <dbReference type="Rhea" id="RHEA:36847"/>
        <dbReference type="Rhea" id="RHEA-COMP:11060"/>
        <dbReference type="Rhea" id="RHEA-COMP:11061"/>
        <dbReference type="ChEBI" id="CHEBI:15378"/>
        <dbReference type="ChEBI" id="CHEBI:30013"/>
        <dbReference type="ChEBI" id="CHEBI:57692"/>
        <dbReference type="ChEBI" id="CHEBI:74257"/>
        <dbReference type="ChEBI" id="CHEBI:456215"/>
        <dbReference type="EC" id="2.7.1.180"/>
    </reaction>
</comment>
<organism evidence="12 13">
    <name type="scientific">Thermochromatium tepidum ATCC 43061</name>
    <dbReference type="NCBI Taxonomy" id="316276"/>
    <lineage>
        <taxon>Bacteria</taxon>
        <taxon>Pseudomonadati</taxon>
        <taxon>Pseudomonadota</taxon>
        <taxon>Gammaproteobacteria</taxon>
        <taxon>Chromatiales</taxon>
        <taxon>Chromatiaceae</taxon>
        <taxon>Thermochromatium</taxon>
    </lineage>
</organism>
<keyword evidence="5 11" id="KW-0285">Flavoprotein</keyword>
<evidence type="ECO:0000256" key="11">
    <source>
        <dbReference type="RuleBase" id="RU363002"/>
    </source>
</evidence>
<dbReference type="Pfam" id="PF02424">
    <property type="entry name" value="ApbE"/>
    <property type="match status" value="1"/>
</dbReference>
<dbReference type="OrthoDB" id="9778595at2"/>
<keyword evidence="11" id="KW-1003">Cell membrane</keyword>
<reference evidence="12 13" key="1">
    <citation type="submission" date="2019-12" db="EMBL/GenBank/DDBJ databases">
        <title>The complete genome of the thermophilic, anoxygenic phototrophic gammaproteobacterium Thermochromatium tepidum.</title>
        <authorList>
            <person name="Sattley W.M."/>
            <person name="Swingley W.D."/>
            <person name="Burchell B.M."/>
            <person name="Gurbani S.A."/>
            <person name="Kujawa C.M."/>
            <person name="Nuccio D.A."/>
            <person name="Schladweiler J."/>
            <person name="Shaffer K.N."/>
            <person name="Stokes L.M."/>
            <person name="Touchman J.W."/>
            <person name="Blankenship R.E."/>
            <person name="Madigan M.T."/>
        </authorList>
    </citation>
    <scope>NUCLEOTIDE SEQUENCE [LARGE SCALE GENOMIC DNA]</scope>
    <source>
        <strain evidence="12 13">ATCC 43061</strain>
    </source>
</reference>
<evidence type="ECO:0000256" key="5">
    <source>
        <dbReference type="ARBA" id="ARBA00022630"/>
    </source>
</evidence>
<comment type="similarity">
    <text evidence="2 11">Belongs to the ApbE family.</text>
</comment>
<evidence type="ECO:0000256" key="4">
    <source>
        <dbReference type="ARBA" id="ARBA00016337"/>
    </source>
</evidence>
<keyword evidence="11" id="KW-0472">Membrane</keyword>